<proteinExistence type="inferred from homology"/>
<sequence length="157" mass="17186">MNILTDLAIMLIPAPVVLQVRMGIMKKVSLVVLFSGGFFIMIAAILRVTYVMVQQNGAAAAIWSCREDFVAILVGQAPMSSSSYGRSSKPRSMPISDSSGHDAFDMAKVKRQGPNNYKVTITTRTEQKDSDSTDRIIDGGIMVDRHVDVYTDVANRV</sequence>
<dbReference type="GO" id="GO:0016020">
    <property type="term" value="C:membrane"/>
    <property type="evidence" value="ECO:0007669"/>
    <property type="project" value="UniProtKB-SubCell"/>
</dbReference>
<comment type="caution">
    <text evidence="9">The sequence shown here is derived from an EMBL/GenBank/DDBJ whole genome shotgun (WGS) entry which is preliminary data.</text>
</comment>
<evidence type="ECO:0000256" key="1">
    <source>
        <dbReference type="ARBA" id="ARBA00004141"/>
    </source>
</evidence>
<dbReference type="AlphaFoldDB" id="A0A9W9CWF0"/>
<evidence type="ECO:0000256" key="6">
    <source>
        <dbReference type="SAM" id="MobiDB-lite"/>
    </source>
</evidence>
<reference evidence="9" key="1">
    <citation type="submission" date="2022-10" db="EMBL/GenBank/DDBJ databases">
        <title>Tapping the CABI collections for fungal endophytes: first genome assemblies for Collariella, Neodidymelliopsis, Ascochyta clinopodiicola, Didymella pomorum, Didymosphaeria variabile, Neocosmospora piperis and Neocucurbitaria cava.</title>
        <authorList>
            <person name="Hill R."/>
        </authorList>
    </citation>
    <scope>NUCLEOTIDE SEQUENCE</scope>
    <source>
        <strain evidence="9">IMI 355082</strain>
    </source>
</reference>
<keyword evidence="4 7" id="KW-0472">Membrane</keyword>
<feature type="region of interest" description="Disordered" evidence="6">
    <location>
        <begin position="79"/>
        <end position="98"/>
    </location>
</feature>
<comment type="similarity">
    <text evidence="5">Belongs to the SAT4 family.</text>
</comment>
<feature type="transmembrane region" description="Helical" evidence="7">
    <location>
        <begin position="28"/>
        <end position="46"/>
    </location>
</feature>
<evidence type="ECO:0000259" key="8">
    <source>
        <dbReference type="Pfam" id="PF20684"/>
    </source>
</evidence>
<evidence type="ECO:0000313" key="10">
    <source>
        <dbReference type="Proteomes" id="UP001140453"/>
    </source>
</evidence>
<name>A0A9W9CWF0_9PEZI</name>
<keyword evidence="3 7" id="KW-1133">Transmembrane helix</keyword>
<dbReference type="OrthoDB" id="4329349at2759"/>
<organism evidence="9 10">
    <name type="scientific">Gnomoniopsis smithogilvyi</name>
    <dbReference type="NCBI Taxonomy" id="1191159"/>
    <lineage>
        <taxon>Eukaryota</taxon>
        <taxon>Fungi</taxon>
        <taxon>Dikarya</taxon>
        <taxon>Ascomycota</taxon>
        <taxon>Pezizomycotina</taxon>
        <taxon>Sordariomycetes</taxon>
        <taxon>Sordariomycetidae</taxon>
        <taxon>Diaporthales</taxon>
        <taxon>Gnomoniaceae</taxon>
        <taxon>Gnomoniopsis</taxon>
    </lineage>
</organism>
<evidence type="ECO:0000256" key="2">
    <source>
        <dbReference type="ARBA" id="ARBA00022692"/>
    </source>
</evidence>
<dbReference type="PANTHER" id="PTHR33048">
    <property type="entry name" value="PTH11-LIKE INTEGRAL MEMBRANE PROTEIN (AFU_ORTHOLOGUE AFUA_5G11245)"/>
    <property type="match status" value="1"/>
</dbReference>
<dbReference type="PANTHER" id="PTHR33048:SF2">
    <property type="entry name" value="SRPK"/>
    <property type="match status" value="1"/>
</dbReference>
<accession>A0A9W9CWF0</accession>
<dbReference type="Pfam" id="PF20684">
    <property type="entry name" value="Fung_rhodopsin"/>
    <property type="match status" value="1"/>
</dbReference>
<evidence type="ECO:0000313" key="9">
    <source>
        <dbReference type="EMBL" id="KAJ4391083.1"/>
    </source>
</evidence>
<evidence type="ECO:0000256" key="3">
    <source>
        <dbReference type="ARBA" id="ARBA00022989"/>
    </source>
</evidence>
<dbReference type="InterPro" id="IPR052337">
    <property type="entry name" value="SAT4-like"/>
</dbReference>
<evidence type="ECO:0000256" key="4">
    <source>
        <dbReference type="ARBA" id="ARBA00023136"/>
    </source>
</evidence>
<gene>
    <name evidence="9" type="ORF">N0V93_004697</name>
</gene>
<dbReference type="InterPro" id="IPR049326">
    <property type="entry name" value="Rhodopsin_dom_fungi"/>
</dbReference>
<protein>
    <recommendedName>
        <fullName evidence="8">Rhodopsin domain-containing protein</fullName>
    </recommendedName>
</protein>
<keyword evidence="2 7" id="KW-0812">Transmembrane</keyword>
<dbReference type="EMBL" id="JAPEVB010000003">
    <property type="protein sequence ID" value="KAJ4391083.1"/>
    <property type="molecule type" value="Genomic_DNA"/>
</dbReference>
<keyword evidence="10" id="KW-1185">Reference proteome</keyword>
<feature type="domain" description="Rhodopsin" evidence="8">
    <location>
        <begin position="1"/>
        <end position="80"/>
    </location>
</feature>
<evidence type="ECO:0000256" key="5">
    <source>
        <dbReference type="ARBA" id="ARBA00038359"/>
    </source>
</evidence>
<evidence type="ECO:0000256" key="7">
    <source>
        <dbReference type="SAM" id="Phobius"/>
    </source>
</evidence>
<comment type="subcellular location">
    <subcellularLocation>
        <location evidence="1">Membrane</location>
        <topology evidence="1">Multi-pass membrane protein</topology>
    </subcellularLocation>
</comment>
<dbReference type="Proteomes" id="UP001140453">
    <property type="component" value="Unassembled WGS sequence"/>
</dbReference>
<feature type="compositionally biased region" description="Low complexity" evidence="6">
    <location>
        <begin position="79"/>
        <end position="93"/>
    </location>
</feature>